<feature type="region of interest" description="Disordered" evidence="6">
    <location>
        <begin position="575"/>
        <end position="613"/>
    </location>
</feature>
<sequence>MKSNRLVIIRDIWRTLLLYYLLSPSSHLTESASECEGGQDVFAAVRENSPKGEFIANLTITGDPSANHISLSLAGVDADWFVLEGKTVRLNSNLSQVLDREVHGSVLMATVSCYEDGALQREHRITVEILDNNDNKPEFLQSTIQPIEISELTAMNSTVLMVEAKDADGDTLIFGIDETSPDASYFRMDLPNSGQVILNRTLDYETKTQLQLTLYAMEMNTIEHYNTTATITINVTDGDDQYPQFQPCTLLSISQGSPICANPLYTVNITEQDEDIVLDFSPGPVNAVDGDEGLRTPLTYAILSGADNGRFVIHSESGEVRLTRRVENRLLTPTLRLRIMAAQSDDPMKYSVATALVRVLAENRFPPQFSRSAYRGFVSESTSPASLVNTYGNELLVLEATDQDFTDGFNPKLQYSLSSDSNSSHFYYITQEGLLIAKANQLQPNHKHSLEVLATDQESGDVVRALIDIDVLQKGVPVPQGPLEEGQPQGRGTVGRTGGVVGLCLILLAIALFVLVYFIKRKRERQDPANRASVAEGKHPNVSLRWFQLVNHGRSHPLVEEVFYHNEAFSGFDASTSTLHGQQGSYTKTEPDSGAAPQQKVNTTPDASTPTEDVFPTVKTNGKPLEKTITKSVSFQDFVEVRECESHGDDDRDRSDSTGLEDISIDLSGISSIPDELESISVGSEQTNTESMRDFEILNADRDMAREAQEKAGQNIGNQDVSELLGVKTAILQEDKADDTAYKDANKAETSKSLDLSTSQSDSVRPVMVNPDVSEKEAEIPDAKLSSSGGPTTSAPQITNKNLESSGTGSGLQTRETETEEGNADIKIIVTLTDSDDANSDSATEDTGEQVLNIRDAAPDSPQLRGTRAEETKASNKDPNMQTDSEDIATSLDNMNQDGSNPPPQLNPDLNKPATNHADLSHLVAHNSDTNIQT</sequence>
<dbReference type="GO" id="GO:0000902">
    <property type="term" value="P:cell morphogenesis"/>
    <property type="evidence" value="ECO:0007669"/>
    <property type="project" value="TreeGrafter"/>
</dbReference>
<name>A0A8B9HHT3_ASTMX</name>
<feature type="compositionally biased region" description="Polar residues" evidence="6">
    <location>
        <begin position="575"/>
        <end position="588"/>
    </location>
</feature>
<feature type="compositionally biased region" description="Basic and acidic residues" evidence="6">
    <location>
        <begin position="742"/>
        <end position="752"/>
    </location>
</feature>
<dbReference type="PROSITE" id="PS50268">
    <property type="entry name" value="CADHERIN_2"/>
    <property type="match status" value="4"/>
</dbReference>
<keyword evidence="2" id="KW-0677">Repeat</keyword>
<dbReference type="GO" id="GO:0016342">
    <property type="term" value="C:catenin complex"/>
    <property type="evidence" value="ECO:0007669"/>
    <property type="project" value="TreeGrafter"/>
</dbReference>
<proteinExistence type="predicted"/>
<dbReference type="GO" id="GO:0005509">
    <property type="term" value="F:calcium ion binding"/>
    <property type="evidence" value="ECO:0007669"/>
    <property type="project" value="UniProtKB-UniRule"/>
</dbReference>
<feature type="domain" description="Cadherin" evidence="9">
    <location>
        <begin position="370"/>
        <end position="481"/>
    </location>
</feature>
<evidence type="ECO:0000313" key="11">
    <source>
        <dbReference type="Ensembl" id="ENSAMXP00005010057.1"/>
    </source>
</evidence>
<feature type="compositionally biased region" description="Polar residues" evidence="6">
    <location>
        <begin position="599"/>
        <end position="611"/>
    </location>
</feature>
<dbReference type="GeneID" id="103026791"/>
<keyword evidence="8" id="KW-0732">Signal</keyword>
<keyword evidence="3 5" id="KW-0106">Calcium</keyword>
<dbReference type="GO" id="GO:0005912">
    <property type="term" value="C:adherens junction"/>
    <property type="evidence" value="ECO:0007669"/>
    <property type="project" value="TreeGrafter"/>
</dbReference>
<feature type="compositionally biased region" description="Polar residues" evidence="6">
    <location>
        <begin position="753"/>
        <end position="763"/>
    </location>
</feature>
<dbReference type="PANTHER" id="PTHR24027:SF431">
    <property type="entry name" value="CADHERIN-RELATED FAMILY MEMBER 5-LIKE ISOFORM X1"/>
    <property type="match status" value="1"/>
</dbReference>
<dbReference type="InterPro" id="IPR002126">
    <property type="entry name" value="Cadherin-like_dom"/>
</dbReference>
<dbReference type="GO" id="GO:0007043">
    <property type="term" value="P:cell-cell junction assembly"/>
    <property type="evidence" value="ECO:0007669"/>
    <property type="project" value="TreeGrafter"/>
</dbReference>
<feature type="domain" description="Cadherin" evidence="9">
    <location>
        <begin position="261"/>
        <end position="369"/>
    </location>
</feature>
<reference evidence="11" key="2">
    <citation type="submission" date="2025-05" db="UniProtKB">
        <authorList>
            <consortium name="Ensembl"/>
        </authorList>
    </citation>
    <scope>IDENTIFICATION</scope>
</reference>
<evidence type="ECO:0000256" key="4">
    <source>
        <dbReference type="ARBA" id="ARBA00023136"/>
    </source>
</evidence>
<evidence type="ECO:0000313" key="10">
    <source>
        <dbReference type="EMBL" id="KAG9272987.1"/>
    </source>
</evidence>
<dbReference type="GO" id="GO:0007156">
    <property type="term" value="P:homophilic cell adhesion via plasma membrane adhesion molecules"/>
    <property type="evidence" value="ECO:0007669"/>
    <property type="project" value="InterPro"/>
</dbReference>
<feature type="compositionally biased region" description="Acidic residues" evidence="6">
    <location>
        <begin position="834"/>
        <end position="848"/>
    </location>
</feature>
<dbReference type="Ensembl" id="ENSAMXT00005011197.1">
    <property type="protein sequence ID" value="ENSAMXP00005010057.1"/>
    <property type="gene ID" value="ENSAMXG00005005664.1"/>
</dbReference>
<keyword evidence="7" id="KW-0812">Transmembrane</keyword>
<dbReference type="InterPro" id="IPR015919">
    <property type="entry name" value="Cadherin-like_sf"/>
</dbReference>
<feature type="compositionally biased region" description="Basic and acidic residues" evidence="6">
    <location>
        <begin position="773"/>
        <end position="782"/>
    </location>
</feature>
<reference evidence="10 13" key="1">
    <citation type="submission" date="2021-07" db="EMBL/GenBank/DDBJ databases">
        <authorList>
            <person name="Imarazene B."/>
            <person name="Zahm M."/>
            <person name="Klopp C."/>
            <person name="Cabau C."/>
            <person name="Beille S."/>
            <person name="Jouanno E."/>
            <person name="Castinel A."/>
            <person name="Lluch J."/>
            <person name="Gil L."/>
            <person name="Kuchtly C."/>
            <person name="Lopez Roques C."/>
            <person name="Donnadieu C."/>
            <person name="Parrinello H."/>
            <person name="Journot L."/>
            <person name="Du K."/>
            <person name="Schartl M."/>
            <person name="Retaux S."/>
            <person name="Guiguen Y."/>
        </authorList>
    </citation>
    <scope>NUCLEOTIDE SEQUENCE [LARGE SCALE GENOMIC DNA]</scope>
    <source>
        <strain evidence="10">Pach_M1</strain>
        <tissue evidence="10">Testis</tissue>
    </source>
</reference>
<feature type="compositionally biased region" description="Polar residues" evidence="6">
    <location>
        <begin position="891"/>
        <end position="900"/>
    </location>
</feature>
<evidence type="ECO:0000256" key="8">
    <source>
        <dbReference type="SAM" id="SignalP"/>
    </source>
</evidence>
<feature type="chain" id="PRO_5044668972" description="Cadherin domain-containing protein" evidence="8">
    <location>
        <begin position="32"/>
        <end position="934"/>
    </location>
</feature>
<dbReference type="CDD" id="cd11304">
    <property type="entry name" value="Cadherin_repeat"/>
    <property type="match status" value="3"/>
</dbReference>
<accession>A0A8B9HHT3</accession>
<dbReference type="Pfam" id="PF00028">
    <property type="entry name" value="Cadherin"/>
    <property type="match status" value="1"/>
</dbReference>
<evidence type="ECO:0000256" key="3">
    <source>
        <dbReference type="ARBA" id="ARBA00022837"/>
    </source>
</evidence>
<dbReference type="GO" id="GO:0016339">
    <property type="term" value="P:calcium-dependent cell-cell adhesion via plasma membrane cell adhesion molecules"/>
    <property type="evidence" value="ECO:0007669"/>
    <property type="project" value="TreeGrafter"/>
</dbReference>
<keyword evidence="4 7" id="KW-0472">Membrane</keyword>
<dbReference type="SMART" id="SM00112">
    <property type="entry name" value="CA"/>
    <property type="match status" value="4"/>
</dbReference>
<protein>
    <recommendedName>
        <fullName evidence="9">Cadherin domain-containing protein</fullName>
    </recommendedName>
</protein>
<organism evidence="11 12">
    <name type="scientific">Astyanax mexicanus</name>
    <name type="common">Blind cave fish</name>
    <name type="synonym">Astyanax fasciatus mexicanus</name>
    <dbReference type="NCBI Taxonomy" id="7994"/>
    <lineage>
        <taxon>Eukaryota</taxon>
        <taxon>Metazoa</taxon>
        <taxon>Chordata</taxon>
        <taxon>Craniata</taxon>
        <taxon>Vertebrata</taxon>
        <taxon>Euteleostomi</taxon>
        <taxon>Actinopterygii</taxon>
        <taxon>Neopterygii</taxon>
        <taxon>Teleostei</taxon>
        <taxon>Ostariophysi</taxon>
        <taxon>Characiformes</taxon>
        <taxon>Characoidei</taxon>
        <taxon>Acestrorhamphidae</taxon>
        <taxon>Acestrorhamphinae</taxon>
        <taxon>Astyanax</taxon>
    </lineage>
</organism>
<dbReference type="InterPro" id="IPR020894">
    <property type="entry name" value="Cadherin_CS"/>
</dbReference>
<dbReference type="KEGG" id="amex:103026791"/>
<dbReference type="Proteomes" id="UP000752171">
    <property type="component" value="Unassembled WGS sequence"/>
</dbReference>
<dbReference type="Gene3D" id="2.60.40.60">
    <property type="entry name" value="Cadherins"/>
    <property type="match status" value="4"/>
</dbReference>
<evidence type="ECO:0000256" key="5">
    <source>
        <dbReference type="PROSITE-ProRule" id="PRU00043"/>
    </source>
</evidence>
<evidence type="ECO:0000313" key="13">
    <source>
        <dbReference type="Proteomes" id="UP000752171"/>
    </source>
</evidence>
<feature type="compositionally biased region" description="Basic and acidic residues" evidence="6">
    <location>
        <begin position="867"/>
        <end position="876"/>
    </location>
</feature>
<feature type="domain" description="Cadherin" evidence="9">
    <location>
        <begin position="45"/>
        <end position="139"/>
    </location>
</feature>
<dbReference type="GO" id="GO:0045296">
    <property type="term" value="F:cadherin binding"/>
    <property type="evidence" value="ECO:0007669"/>
    <property type="project" value="TreeGrafter"/>
</dbReference>
<evidence type="ECO:0000256" key="6">
    <source>
        <dbReference type="SAM" id="MobiDB-lite"/>
    </source>
</evidence>
<dbReference type="EMBL" id="JAICCE010000009">
    <property type="protein sequence ID" value="KAG9272987.1"/>
    <property type="molecule type" value="Genomic_DNA"/>
</dbReference>
<keyword evidence="7" id="KW-1133">Transmembrane helix</keyword>
<evidence type="ECO:0000313" key="12">
    <source>
        <dbReference type="Proteomes" id="UP000694621"/>
    </source>
</evidence>
<dbReference type="GO" id="GO:0034332">
    <property type="term" value="P:adherens junction organization"/>
    <property type="evidence" value="ECO:0007669"/>
    <property type="project" value="TreeGrafter"/>
</dbReference>
<evidence type="ECO:0000256" key="1">
    <source>
        <dbReference type="ARBA" id="ARBA00004370"/>
    </source>
</evidence>
<dbReference type="OrthoDB" id="8958491at2759"/>
<dbReference type="GO" id="GO:0044331">
    <property type="term" value="P:cell-cell adhesion mediated by cadherin"/>
    <property type="evidence" value="ECO:0007669"/>
    <property type="project" value="TreeGrafter"/>
</dbReference>
<feature type="compositionally biased region" description="Polar residues" evidence="6">
    <location>
        <begin position="785"/>
        <end position="814"/>
    </location>
</feature>
<dbReference type="GO" id="GO:0016477">
    <property type="term" value="P:cell migration"/>
    <property type="evidence" value="ECO:0007669"/>
    <property type="project" value="TreeGrafter"/>
</dbReference>
<dbReference type="PRINTS" id="PR00205">
    <property type="entry name" value="CADHERIN"/>
</dbReference>
<feature type="transmembrane region" description="Helical" evidence="7">
    <location>
        <begin position="498"/>
        <end position="519"/>
    </location>
</feature>
<feature type="region of interest" description="Disordered" evidence="6">
    <location>
        <begin position="742"/>
        <end position="934"/>
    </location>
</feature>
<comment type="subcellular location">
    <subcellularLocation>
        <location evidence="1">Membrane</location>
    </subcellularLocation>
</comment>
<dbReference type="PANTHER" id="PTHR24027">
    <property type="entry name" value="CADHERIN-23"/>
    <property type="match status" value="1"/>
</dbReference>
<dbReference type="GO" id="GO:0008013">
    <property type="term" value="F:beta-catenin binding"/>
    <property type="evidence" value="ECO:0007669"/>
    <property type="project" value="TreeGrafter"/>
</dbReference>
<gene>
    <name evidence="11" type="primary">LOC103026791</name>
    <name evidence="10" type="ORF">AMEX_G12071</name>
</gene>
<feature type="signal peptide" evidence="8">
    <location>
        <begin position="1"/>
        <end position="31"/>
    </location>
</feature>
<dbReference type="AlphaFoldDB" id="A0A8B9HHT3"/>
<dbReference type="InterPro" id="IPR039808">
    <property type="entry name" value="Cadherin"/>
</dbReference>
<dbReference type="PROSITE" id="PS00232">
    <property type="entry name" value="CADHERIN_1"/>
    <property type="match status" value="1"/>
</dbReference>
<feature type="domain" description="Cadherin" evidence="9">
    <location>
        <begin position="141"/>
        <end position="245"/>
    </location>
</feature>
<evidence type="ECO:0000256" key="2">
    <source>
        <dbReference type="ARBA" id="ARBA00022737"/>
    </source>
</evidence>
<evidence type="ECO:0000259" key="9">
    <source>
        <dbReference type="PROSITE" id="PS50268"/>
    </source>
</evidence>
<dbReference type="RefSeq" id="XP_015459943.3">
    <property type="nucleotide sequence ID" value="XM_015604457.3"/>
</dbReference>
<evidence type="ECO:0000256" key="7">
    <source>
        <dbReference type="SAM" id="Phobius"/>
    </source>
</evidence>
<dbReference type="SUPFAM" id="SSF49313">
    <property type="entry name" value="Cadherin-like"/>
    <property type="match status" value="3"/>
</dbReference>
<dbReference type="Proteomes" id="UP000694621">
    <property type="component" value="Unplaced"/>
</dbReference>